<protein>
    <submittedName>
        <fullName evidence="1">Uncharacterized protein</fullName>
    </submittedName>
</protein>
<dbReference type="AlphaFoldDB" id="A0A2S8HRB0"/>
<proteinExistence type="predicted"/>
<gene>
    <name evidence="1" type="ORF">C5612_08755</name>
</gene>
<reference evidence="1 2" key="1">
    <citation type="submission" date="2018-02" db="EMBL/GenBank/DDBJ databases">
        <title>Draft genome sequencing of Pseudomonas frederiksbergensis 11-D3.</title>
        <authorList>
            <person name="Zheng B.-X."/>
        </authorList>
    </citation>
    <scope>NUCLEOTIDE SEQUENCE [LARGE SCALE GENOMIC DNA]</scope>
    <source>
        <strain evidence="1 2">11-D3</strain>
    </source>
</reference>
<dbReference type="Proteomes" id="UP000239687">
    <property type="component" value="Unassembled WGS sequence"/>
</dbReference>
<evidence type="ECO:0000313" key="2">
    <source>
        <dbReference type="Proteomes" id="UP000239687"/>
    </source>
</evidence>
<organism evidence="1 2">
    <name type="scientific">Pseudomonas frederiksbergensis</name>
    <dbReference type="NCBI Taxonomy" id="104087"/>
    <lineage>
        <taxon>Bacteria</taxon>
        <taxon>Pseudomonadati</taxon>
        <taxon>Pseudomonadota</taxon>
        <taxon>Gammaproteobacteria</taxon>
        <taxon>Pseudomonadales</taxon>
        <taxon>Pseudomonadaceae</taxon>
        <taxon>Pseudomonas</taxon>
    </lineage>
</organism>
<sequence length="72" mass="8044">MSRWVGLREDQRMGEALATRIAGLFPLDSVWCIREQARSHIGSVLLQIWSEQHKSPVGAGLLAKRPVPPARI</sequence>
<accession>A0A2S8HRB0</accession>
<comment type="caution">
    <text evidence="1">The sequence shown here is derived from an EMBL/GenBank/DDBJ whole genome shotgun (WGS) entry which is preliminary data.</text>
</comment>
<dbReference type="EMBL" id="PUIN01000004">
    <property type="protein sequence ID" value="PQP04925.1"/>
    <property type="molecule type" value="Genomic_DNA"/>
</dbReference>
<name>A0A2S8HRB0_9PSED</name>
<evidence type="ECO:0000313" key="1">
    <source>
        <dbReference type="EMBL" id="PQP04925.1"/>
    </source>
</evidence>